<dbReference type="Gene3D" id="1.10.260.40">
    <property type="entry name" value="lambda repressor-like DNA-binding domains"/>
    <property type="match status" value="1"/>
</dbReference>
<evidence type="ECO:0000256" key="1">
    <source>
        <dbReference type="SAM" id="MobiDB-lite"/>
    </source>
</evidence>
<feature type="transmembrane region" description="Helical" evidence="2">
    <location>
        <begin position="104"/>
        <end position="124"/>
    </location>
</feature>
<feature type="region of interest" description="Disordered" evidence="1">
    <location>
        <begin position="153"/>
        <end position="239"/>
    </location>
</feature>
<protein>
    <submittedName>
        <fullName evidence="4">Helix-turn-helix domain-containing protein</fullName>
    </submittedName>
</protein>
<dbReference type="AlphaFoldDB" id="A0A952KK78"/>
<dbReference type="InterPro" id="IPR025194">
    <property type="entry name" value="RodZ-like_C"/>
</dbReference>
<dbReference type="PANTHER" id="PTHR34475">
    <property type="match status" value="1"/>
</dbReference>
<dbReference type="Pfam" id="PF13464">
    <property type="entry name" value="RodZ_C"/>
    <property type="match status" value="1"/>
</dbReference>
<comment type="caution">
    <text evidence="4">The sequence shown here is derived from an EMBL/GenBank/DDBJ whole genome shotgun (WGS) entry which is preliminary data.</text>
</comment>
<evidence type="ECO:0000313" key="5">
    <source>
        <dbReference type="Proteomes" id="UP000700706"/>
    </source>
</evidence>
<evidence type="ECO:0000313" key="4">
    <source>
        <dbReference type="EMBL" id="MBW8725409.1"/>
    </source>
</evidence>
<dbReference type="InterPro" id="IPR010982">
    <property type="entry name" value="Lambda_DNA-bd_dom_sf"/>
</dbReference>
<gene>
    <name evidence="4" type="ORF">JF625_09685</name>
</gene>
<dbReference type="Proteomes" id="UP000700706">
    <property type="component" value="Unassembled WGS sequence"/>
</dbReference>
<feature type="compositionally biased region" description="Low complexity" evidence="1">
    <location>
        <begin position="199"/>
        <end position="219"/>
    </location>
</feature>
<dbReference type="GO" id="GO:0003677">
    <property type="term" value="F:DNA binding"/>
    <property type="evidence" value="ECO:0007669"/>
    <property type="project" value="InterPro"/>
</dbReference>
<organism evidence="4 5">
    <name type="scientific">Inquilinus limosus</name>
    <dbReference type="NCBI Taxonomy" id="171674"/>
    <lineage>
        <taxon>Bacteria</taxon>
        <taxon>Pseudomonadati</taxon>
        <taxon>Pseudomonadota</taxon>
        <taxon>Alphaproteobacteria</taxon>
        <taxon>Rhodospirillales</taxon>
        <taxon>Rhodospirillaceae</taxon>
        <taxon>Inquilinus</taxon>
    </lineage>
</organism>
<sequence length="359" mass="36926">MIDMNAPVGHILAQAREIAGYSLYDVAATLRIRHGLLQAIEEGRHQDLPGPVYAIGFVRTYAEFLGFDGDQVVARFKRESTAVEKKPDLKFPAPVPEGSRVPGGAILMIAVLIGGLAYAGWYYLSSANRDMAAEIAALPARFAALLDGGAQPETTPGPVVQPAAPNSGPSLSMQAAVPAAEPGPGERMIPGPPVPGPTAPAGTPALPSLATPAQIAAAPPADPAVPPIATAPQAQPAPSTQLPAVMALADRPLGAALASEPPAAQVPGPSDSRIMLRASADSWVQIRDRQGGLVMTRVMGAGETYAVLPQEGQRLTTGNAGGLQVEVDGQPVATLGGPGQVVRNIQLDPQKLRDRPTAN</sequence>
<keyword evidence="2" id="KW-1133">Transmembrane helix</keyword>
<keyword evidence="2" id="KW-0812">Transmembrane</keyword>
<feature type="domain" description="Cytoskeleton protein RodZ-like C-terminal" evidence="3">
    <location>
        <begin position="276"/>
        <end position="344"/>
    </location>
</feature>
<feature type="compositionally biased region" description="Low complexity" evidence="1">
    <location>
        <begin position="227"/>
        <end position="239"/>
    </location>
</feature>
<keyword evidence="2" id="KW-0472">Membrane</keyword>
<accession>A0A952KK78</accession>
<evidence type="ECO:0000259" key="3">
    <source>
        <dbReference type="Pfam" id="PF13464"/>
    </source>
</evidence>
<dbReference type="EMBL" id="JAEKLZ010000170">
    <property type="protein sequence ID" value="MBW8725409.1"/>
    <property type="molecule type" value="Genomic_DNA"/>
</dbReference>
<name>A0A952KK78_9PROT</name>
<evidence type="ECO:0000256" key="2">
    <source>
        <dbReference type="SAM" id="Phobius"/>
    </source>
</evidence>
<dbReference type="Pfam" id="PF13413">
    <property type="entry name" value="HTH_25"/>
    <property type="match status" value="1"/>
</dbReference>
<proteinExistence type="predicted"/>
<feature type="compositionally biased region" description="Low complexity" evidence="1">
    <location>
        <begin position="175"/>
        <end position="186"/>
    </location>
</feature>
<reference evidence="4" key="1">
    <citation type="submission" date="2020-06" db="EMBL/GenBank/DDBJ databases">
        <title>Stable isotope informed genome-resolved metagenomics uncovers potential trophic interactions in rhizosphere soil.</title>
        <authorList>
            <person name="Starr E.P."/>
            <person name="Shi S."/>
            <person name="Blazewicz S.J."/>
            <person name="Koch B.J."/>
            <person name="Probst A.J."/>
            <person name="Hungate B.A."/>
            <person name="Pett-Ridge J."/>
            <person name="Firestone M.K."/>
            <person name="Banfield J.F."/>
        </authorList>
    </citation>
    <scope>NUCLEOTIDE SEQUENCE</scope>
    <source>
        <strain evidence="4">YM_69_17</strain>
    </source>
</reference>
<dbReference type="InterPro" id="IPR050400">
    <property type="entry name" value="Bact_Cytoskel_RodZ"/>
</dbReference>
<dbReference type="PANTHER" id="PTHR34475:SF1">
    <property type="entry name" value="CYTOSKELETON PROTEIN RODZ"/>
    <property type="match status" value="1"/>
</dbReference>